<sequence length="252" mass="27742">MTKHKHEDSTDLLIGRNPVIETLQSDRDIHKLFIQEGLSGTRVNEIERLAHKRKADIRYVPKSKLDQMTREGVHQGVIITVSAKDYASLDDLFDIAEKRKEDPFFILLDEIEDPHNLGSVLRTADATGAHGVIIAKHRAVGLTATVAKASAGAVEHVPVVRVTNMVDTIKSLQEKGVWVFGTDREGEDIRSWNAQGPIAVVIGNEGKGMSRLVKERVDGNVSIPMVGRISSLNAGVAAGVIMYEVFKQHQIK</sequence>
<evidence type="ECO:0000313" key="5">
    <source>
        <dbReference type="EMBL" id="MDO5457183.1"/>
    </source>
</evidence>
<accession>A0AA43UC07</accession>
<dbReference type="GO" id="GO:0008173">
    <property type="term" value="F:RNA methyltransferase activity"/>
    <property type="evidence" value="ECO:0007669"/>
    <property type="project" value="InterPro"/>
</dbReference>
<evidence type="ECO:0000259" key="4">
    <source>
        <dbReference type="SMART" id="SM00967"/>
    </source>
</evidence>
<reference evidence="5" key="1">
    <citation type="submission" date="2023-07" db="EMBL/GenBank/DDBJ databases">
        <title>Between Cages and Wild: Unraveling the Impact of Captivity on Animal Microbiomes and Antimicrobial Resistance.</title>
        <authorList>
            <person name="Schmartz G.P."/>
            <person name="Rehner J."/>
            <person name="Schuff M.J."/>
            <person name="Becker S.L."/>
            <person name="Kravczyk M."/>
            <person name="Gurevich A."/>
            <person name="Francke R."/>
            <person name="Mueller R."/>
            <person name="Keller V."/>
            <person name="Keller A."/>
        </authorList>
    </citation>
    <scope>NUCLEOTIDE SEQUENCE</scope>
    <source>
        <strain evidence="5">S39M_St_73</strain>
    </source>
</reference>
<dbReference type="SUPFAM" id="SSF55315">
    <property type="entry name" value="L30e-like"/>
    <property type="match status" value="1"/>
</dbReference>
<name>A0AA43UC07_9LACT</name>
<dbReference type="GO" id="GO:0006396">
    <property type="term" value="P:RNA processing"/>
    <property type="evidence" value="ECO:0007669"/>
    <property type="project" value="InterPro"/>
</dbReference>
<dbReference type="GO" id="GO:0005829">
    <property type="term" value="C:cytosol"/>
    <property type="evidence" value="ECO:0007669"/>
    <property type="project" value="TreeGrafter"/>
</dbReference>
<keyword evidence="3" id="KW-0808">Transferase</keyword>
<dbReference type="Pfam" id="PF08032">
    <property type="entry name" value="SpoU_sub_bind"/>
    <property type="match status" value="1"/>
</dbReference>
<dbReference type="InterPro" id="IPR029026">
    <property type="entry name" value="tRNA_m1G_MTases_N"/>
</dbReference>
<evidence type="ECO:0000313" key="6">
    <source>
        <dbReference type="Proteomes" id="UP001171751"/>
    </source>
</evidence>
<dbReference type="NCBIfam" id="TIGR00186">
    <property type="entry name" value="rRNA_methyl_3"/>
    <property type="match status" value="1"/>
</dbReference>
<dbReference type="InterPro" id="IPR029064">
    <property type="entry name" value="Ribosomal_eL30-like_sf"/>
</dbReference>
<dbReference type="InterPro" id="IPR004441">
    <property type="entry name" value="rRNA_MeTrfase_TrmH"/>
</dbReference>
<keyword evidence="6" id="KW-1185">Reference proteome</keyword>
<dbReference type="FunFam" id="3.40.1280.10:FF:000008">
    <property type="entry name" value="Group 3 RNA methyltransferase TrmH"/>
    <property type="match status" value="1"/>
</dbReference>
<dbReference type="Gene3D" id="3.40.1280.10">
    <property type="match status" value="1"/>
</dbReference>
<dbReference type="SUPFAM" id="SSF75217">
    <property type="entry name" value="alpha/beta knot"/>
    <property type="match status" value="1"/>
</dbReference>
<dbReference type="PANTHER" id="PTHR46429">
    <property type="entry name" value="23S RRNA (GUANOSINE-2'-O-)-METHYLTRANSFERASE RLMB"/>
    <property type="match status" value="1"/>
</dbReference>
<dbReference type="Proteomes" id="UP001171751">
    <property type="component" value="Unassembled WGS sequence"/>
</dbReference>
<evidence type="ECO:0000256" key="1">
    <source>
        <dbReference type="ARBA" id="ARBA00007228"/>
    </source>
</evidence>
<dbReference type="InterPro" id="IPR029028">
    <property type="entry name" value="Alpha/beta_knot_MTases"/>
</dbReference>
<organism evidence="5 6">
    <name type="scientific">Atopococcus tabaci</name>
    <dbReference type="NCBI Taxonomy" id="269774"/>
    <lineage>
        <taxon>Bacteria</taxon>
        <taxon>Bacillati</taxon>
        <taxon>Bacillota</taxon>
        <taxon>Bacilli</taxon>
        <taxon>Lactobacillales</taxon>
        <taxon>Carnobacteriaceae</taxon>
        <taxon>Atopococcus</taxon>
    </lineage>
</organism>
<keyword evidence="2" id="KW-0489">Methyltransferase</keyword>
<evidence type="ECO:0000256" key="2">
    <source>
        <dbReference type="ARBA" id="ARBA00022603"/>
    </source>
</evidence>
<dbReference type="AlphaFoldDB" id="A0AA43UC07"/>
<dbReference type="GO" id="GO:0003723">
    <property type="term" value="F:RNA binding"/>
    <property type="evidence" value="ECO:0007669"/>
    <property type="project" value="InterPro"/>
</dbReference>
<dbReference type="PANTHER" id="PTHR46429:SF1">
    <property type="entry name" value="23S RRNA (GUANOSINE-2'-O-)-METHYLTRANSFERASE RLMB"/>
    <property type="match status" value="1"/>
</dbReference>
<dbReference type="Pfam" id="PF00588">
    <property type="entry name" value="SpoU_methylase"/>
    <property type="match status" value="1"/>
</dbReference>
<dbReference type="GO" id="GO:0032259">
    <property type="term" value="P:methylation"/>
    <property type="evidence" value="ECO:0007669"/>
    <property type="project" value="UniProtKB-KW"/>
</dbReference>
<gene>
    <name evidence="5" type="primary">rlmB</name>
    <name evidence="5" type="ORF">Q4F26_02450</name>
</gene>
<dbReference type="CDD" id="cd18103">
    <property type="entry name" value="SpoU-like_RlmB"/>
    <property type="match status" value="1"/>
</dbReference>
<protein>
    <submittedName>
        <fullName evidence="5">23S rRNA (Guanosine(2251)-2'-O)-methyltransferase RlmB</fullName>
    </submittedName>
</protein>
<dbReference type="EMBL" id="JAUNQW010000006">
    <property type="protein sequence ID" value="MDO5457183.1"/>
    <property type="molecule type" value="Genomic_DNA"/>
</dbReference>
<comment type="caution">
    <text evidence="5">The sequence shown here is derived from an EMBL/GenBank/DDBJ whole genome shotgun (WGS) entry which is preliminary data.</text>
</comment>
<dbReference type="Gene3D" id="3.30.1330.30">
    <property type="match status" value="1"/>
</dbReference>
<feature type="domain" description="RNA 2-O ribose methyltransferase substrate binding" evidence="4">
    <location>
        <begin position="12"/>
        <end position="87"/>
    </location>
</feature>
<dbReference type="InterPro" id="IPR001537">
    <property type="entry name" value="SpoU_MeTrfase"/>
</dbReference>
<proteinExistence type="inferred from homology"/>
<comment type="similarity">
    <text evidence="1">Belongs to the class IV-like SAM-binding methyltransferase superfamily. RNA methyltransferase TrmH family.</text>
</comment>
<dbReference type="SMART" id="SM00967">
    <property type="entry name" value="SpoU_sub_bind"/>
    <property type="match status" value="1"/>
</dbReference>
<evidence type="ECO:0000256" key="3">
    <source>
        <dbReference type="ARBA" id="ARBA00022679"/>
    </source>
</evidence>
<dbReference type="InterPro" id="IPR013123">
    <property type="entry name" value="SpoU_subst-bd"/>
</dbReference>